<dbReference type="GO" id="GO:0006357">
    <property type="term" value="P:regulation of transcription by RNA polymerase II"/>
    <property type="evidence" value="ECO:0007669"/>
    <property type="project" value="TreeGrafter"/>
</dbReference>
<feature type="compositionally biased region" description="Polar residues" evidence="7">
    <location>
        <begin position="376"/>
        <end position="389"/>
    </location>
</feature>
<proteinExistence type="evidence at transcript level"/>
<feature type="region of interest" description="Disordered" evidence="7">
    <location>
        <begin position="291"/>
        <end position="433"/>
    </location>
</feature>
<dbReference type="GO" id="GO:0048813">
    <property type="term" value="P:dendrite morphogenesis"/>
    <property type="evidence" value="ECO:0007669"/>
    <property type="project" value="UniProtKB-ARBA"/>
</dbReference>
<dbReference type="InterPro" id="IPR000210">
    <property type="entry name" value="BTB/POZ_dom"/>
</dbReference>
<dbReference type="InterPro" id="IPR011333">
    <property type="entry name" value="SKP1/BTB/POZ_sf"/>
</dbReference>
<evidence type="ECO:0000256" key="5">
    <source>
        <dbReference type="ARBA" id="ARBA00023242"/>
    </source>
</evidence>
<dbReference type="EMBL" id="LC055474">
    <property type="protein sequence ID" value="BAU79445.1"/>
    <property type="molecule type" value="mRNA"/>
</dbReference>
<keyword evidence="3" id="KW-0479">Metal-binding</keyword>
<feature type="compositionally biased region" description="Low complexity" evidence="7">
    <location>
        <begin position="291"/>
        <end position="309"/>
    </location>
</feature>
<dbReference type="GO" id="GO:0061061">
    <property type="term" value="P:muscle structure development"/>
    <property type="evidence" value="ECO:0007669"/>
    <property type="project" value="UniProtKB-ARBA"/>
</dbReference>
<dbReference type="InterPro" id="IPR013087">
    <property type="entry name" value="Znf_C2H2_type"/>
</dbReference>
<evidence type="ECO:0000256" key="6">
    <source>
        <dbReference type="PROSITE-ProRule" id="PRU00042"/>
    </source>
</evidence>
<dbReference type="InterPro" id="IPR051095">
    <property type="entry name" value="Dros_DevTransReg"/>
</dbReference>
<protein>
    <submittedName>
        <fullName evidence="10">Broad2 isoform Z4</fullName>
    </submittedName>
</protein>
<keyword evidence="4" id="KW-0677">Repeat</keyword>
<dbReference type="PANTHER" id="PTHR23110:SF99">
    <property type="entry name" value="BROAD-COMPLEX CORE PROTEIN ISOFORM 6"/>
    <property type="match status" value="1"/>
</dbReference>
<feature type="compositionally biased region" description="Acidic residues" evidence="7">
    <location>
        <begin position="339"/>
        <end position="355"/>
    </location>
</feature>
<feature type="compositionally biased region" description="Polar residues" evidence="7">
    <location>
        <begin position="310"/>
        <end position="319"/>
    </location>
</feature>
<dbReference type="GO" id="GO:0008270">
    <property type="term" value="F:zinc ion binding"/>
    <property type="evidence" value="ECO:0007669"/>
    <property type="project" value="UniProtKB-KW"/>
</dbReference>
<dbReference type="CDD" id="cd18315">
    <property type="entry name" value="BTB_POZ_BAB-like"/>
    <property type="match status" value="1"/>
</dbReference>
<keyword evidence="6" id="KW-0863">Zinc-finger</keyword>
<dbReference type="PROSITE" id="PS50097">
    <property type="entry name" value="BTB"/>
    <property type="match status" value="1"/>
</dbReference>
<dbReference type="GO" id="GO:0007423">
    <property type="term" value="P:sensory organ development"/>
    <property type="evidence" value="ECO:0007669"/>
    <property type="project" value="UniProtKB-ARBA"/>
</dbReference>
<evidence type="ECO:0000256" key="4">
    <source>
        <dbReference type="ARBA" id="ARBA00022737"/>
    </source>
</evidence>
<dbReference type="Pfam" id="PF00651">
    <property type="entry name" value="BTB"/>
    <property type="match status" value="1"/>
</dbReference>
<dbReference type="SUPFAM" id="SSF54695">
    <property type="entry name" value="POZ domain"/>
    <property type="match status" value="1"/>
</dbReference>
<gene>
    <name evidence="10" type="primary">br2</name>
</gene>
<accession>A0A146J4B9</accession>
<dbReference type="PROSITE" id="PS00028">
    <property type="entry name" value="ZINC_FINGER_C2H2_1"/>
    <property type="match status" value="1"/>
</dbReference>
<dbReference type="FunFam" id="3.30.710.10:FF:000118">
    <property type="entry name" value="Abrupt, isoform B"/>
    <property type="match status" value="1"/>
</dbReference>
<dbReference type="SUPFAM" id="SSF57667">
    <property type="entry name" value="beta-beta-alpha zinc fingers"/>
    <property type="match status" value="1"/>
</dbReference>
<organism evidence="10">
    <name type="scientific">Planococcus kraunhiae</name>
    <dbReference type="NCBI Taxonomy" id="494597"/>
    <lineage>
        <taxon>Eukaryota</taxon>
        <taxon>Metazoa</taxon>
        <taxon>Ecdysozoa</taxon>
        <taxon>Arthropoda</taxon>
        <taxon>Hexapoda</taxon>
        <taxon>Insecta</taxon>
        <taxon>Pterygota</taxon>
        <taxon>Neoptera</taxon>
        <taxon>Paraneoptera</taxon>
        <taxon>Hemiptera</taxon>
        <taxon>Sternorrhyncha</taxon>
        <taxon>Coccoidea</taxon>
        <taxon>Pseudococcidae</taxon>
        <taxon>Planococcus</taxon>
    </lineage>
</organism>
<sequence>MEDLQHFCLRWNNYRNSITTAFENLRDDEDFIDVTLACDGKTLKAHRVVLSACSPYFRELLKSTPCKHPVIILQDVVFDDLHALVEFIYHGEVNVHQRNLTSFLKTAEVLKVSGLTQQNTAVTAATLASSVSPALDHYNENSSTRFPTRSPSTPSDKMNSFHQHFLYGTNQSPVSLSNDDRLAQLQTIRHRRHLRSLTPIRCSQPQDDSPISPKRAKSADNVLQSPLMNCSNIFSLSPSTVSNEESSSKMCKNSCEALTSPCRSSPNEIANQNINNMVISTVANSIITPNTTTSSSLPSSPSCSSSSMPVNTVTTSKVSSPIKYDENHNDESRNNDNDNSNDEEVIDKDDEEEPPVDFSITSADNSVKKYRHPQNSHRTTSNSCSSPKNLSMKCESKDEGSANDTRAAANDDFNDDDSDHSEDRLSDQSSPVNASYSQALLDAENAFQGHPSYLASLRFNMAAAALAGFNHHQSHPAVTANAVLDGLNSPSQDWTELDRRGRNQGKGIGVREGEGGGICSGSQQQHGCFICGKILSTRLTLKRHIEQQHHQPLHSAVCTICHKVFRTLNSLNNHKSIYHRKPKWNSPSSVVNS</sequence>
<feature type="region of interest" description="Disordered" evidence="7">
    <location>
        <begin position="196"/>
        <end position="217"/>
    </location>
</feature>
<evidence type="ECO:0000256" key="3">
    <source>
        <dbReference type="ARBA" id="ARBA00022723"/>
    </source>
</evidence>
<dbReference type="Gene3D" id="3.30.160.60">
    <property type="entry name" value="Classic Zinc Finger"/>
    <property type="match status" value="1"/>
</dbReference>
<dbReference type="PROSITE" id="PS50157">
    <property type="entry name" value="ZINC_FINGER_C2H2_2"/>
    <property type="match status" value="1"/>
</dbReference>
<dbReference type="Pfam" id="PF13912">
    <property type="entry name" value="zf-C2H2_6"/>
    <property type="match status" value="1"/>
</dbReference>
<dbReference type="PANTHER" id="PTHR23110">
    <property type="entry name" value="BTB DOMAIN TRANSCRIPTION FACTOR"/>
    <property type="match status" value="1"/>
</dbReference>
<dbReference type="AlphaFoldDB" id="A0A146J4B9"/>
<evidence type="ECO:0000256" key="2">
    <source>
        <dbReference type="ARBA" id="ARBA00022473"/>
    </source>
</evidence>
<evidence type="ECO:0000259" key="9">
    <source>
        <dbReference type="PROSITE" id="PS50157"/>
    </source>
</evidence>
<evidence type="ECO:0000256" key="7">
    <source>
        <dbReference type="SAM" id="MobiDB-lite"/>
    </source>
</evidence>
<reference evidence="10" key="1">
    <citation type="journal article" date="2016" name="PLoS ONE">
        <title>Differential Juvenile Hormone Variations in Scale Insect Extreme Sexual Dimorphism.</title>
        <authorList>
            <person name="Vea I.M."/>
            <person name="Tanaka S."/>
            <person name="Shiotsuki T."/>
            <person name="Jouraku A."/>
            <person name="Tanaka T."/>
            <person name="Minakuchi C."/>
        </authorList>
    </citation>
    <scope>NUCLEOTIDE SEQUENCE</scope>
</reference>
<comment type="subcellular location">
    <subcellularLocation>
        <location evidence="1">Nucleus</location>
    </subcellularLocation>
</comment>
<keyword evidence="2" id="KW-0217">Developmental protein</keyword>
<feature type="domain" description="C2H2-type" evidence="9">
    <location>
        <begin position="556"/>
        <end position="584"/>
    </location>
</feature>
<evidence type="ECO:0000313" key="10">
    <source>
        <dbReference type="EMBL" id="BAU79445.1"/>
    </source>
</evidence>
<keyword evidence="5" id="KW-0539">Nucleus</keyword>
<dbReference type="GO" id="GO:0005634">
    <property type="term" value="C:nucleus"/>
    <property type="evidence" value="ECO:0007669"/>
    <property type="project" value="UniProtKB-SubCell"/>
</dbReference>
<dbReference type="Gene3D" id="3.30.710.10">
    <property type="entry name" value="Potassium Channel Kv1.1, Chain A"/>
    <property type="match status" value="1"/>
</dbReference>
<feature type="domain" description="BTB" evidence="8">
    <location>
        <begin position="32"/>
        <end position="97"/>
    </location>
</feature>
<feature type="compositionally biased region" description="Low complexity" evidence="7">
    <location>
        <begin position="402"/>
        <end position="411"/>
    </location>
</feature>
<feature type="compositionally biased region" description="Basic and acidic residues" evidence="7">
    <location>
        <begin position="323"/>
        <end position="336"/>
    </location>
</feature>
<keyword evidence="6" id="KW-0862">Zinc</keyword>
<dbReference type="SMART" id="SM00355">
    <property type="entry name" value="ZnF_C2H2"/>
    <property type="match status" value="2"/>
</dbReference>
<evidence type="ECO:0000259" key="8">
    <source>
        <dbReference type="PROSITE" id="PS50097"/>
    </source>
</evidence>
<dbReference type="GO" id="GO:0030707">
    <property type="term" value="P:follicle cell of egg chamber development"/>
    <property type="evidence" value="ECO:0007669"/>
    <property type="project" value="UniProtKB-ARBA"/>
</dbReference>
<name>A0A146J4B9_9HEMI</name>
<evidence type="ECO:0000256" key="1">
    <source>
        <dbReference type="ARBA" id="ARBA00004123"/>
    </source>
</evidence>
<dbReference type="InterPro" id="IPR036236">
    <property type="entry name" value="Znf_C2H2_sf"/>
</dbReference>
<dbReference type="SMART" id="SM00225">
    <property type="entry name" value="BTB"/>
    <property type="match status" value="1"/>
</dbReference>